<protein>
    <recommendedName>
        <fullName evidence="3">AAA-ATPase-like domain-containing protein</fullName>
    </recommendedName>
</protein>
<dbReference type="PANTHER" id="PTHR34825:SF1">
    <property type="entry name" value="AAA-ATPASE-LIKE DOMAIN-CONTAINING PROTEIN"/>
    <property type="match status" value="1"/>
</dbReference>
<dbReference type="PANTHER" id="PTHR34825">
    <property type="entry name" value="CONSERVED PROTEIN, WITH A WEAK D-GALACTARATE DEHYDRATASE/ALTRONATE HYDROLASE DOMAIN"/>
    <property type="match status" value="1"/>
</dbReference>
<dbReference type="EMBL" id="JANBUL010000201">
    <property type="protein sequence ID" value="KAJ2778964.1"/>
    <property type="molecule type" value="Genomic_DNA"/>
</dbReference>
<comment type="caution">
    <text evidence="1">The sequence shown here is derived from an EMBL/GenBank/DDBJ whole genome shotgun (WGS) entry which is preliminary data.</text>
</comment>
<feature type="non-terminal residue" evidence="1">
    <location>
        <position position="327"/>
    </location>
</feature>
<evidence type="ECO:0008006" key="3">
    <source>
        <dbReference type="Google" id="ProtNLM"/>
    </source>
</evidence>
<name>A0A9W8LGG3_9FUNG</name>
<accession>A0A9W8LGG3</accession>
<proteinExistence type="predicted"/>
<dbReference type="OrthoDB" id="5553900at2759"/>
<sequence length="327" mass="36163">DWTTFVNHDQVLVDKSVAIVDVMRPRGNRVIAGLFPRRMGKSAFLSLFGDFLSVTSAMPYQKRRDTFASYSIAIEHPGFFEEHFGRYPVLRLDFKRAYNVPDAYLDLGDDIGVLVDQLKTIGANAAGVPMHPFERAFGFTWQDVWGLIDKYVDTQWSGRGRCPNLAEFKAGVLAVCLRDFTGHPIGNTPQIFSPYSIMRFVGRLEVESIKTEPIKTESIDDLASLAAGELDDDLISSLLPPNRIDVDEHTGKEIAEACMSGQPNIQADIGAGLRLGASTIMQLLYQAGYLAPIAGGRVGIPNAEVHKDLKLLYAQIAEKYHLDKTIG</sequence>
<organism evidence="1 2">
    <name type="scientific">Coemansia javaensis</name>
    <dbReference type="NCBI Taxonomy" id="2761396"/>
    <lineage>
        <taxon>Eukaryota</taxon>
        <taxon>Fungi</taxon>
        <taxon>Fungi incertae sedis</taxon>
        <taxon>Zoopagomycota</taxon>
        <taxon>Kickxellomycotina</taxon>
        <taxon>Kickxellomycetes</taxon>
        <taxon>Kickxellales</taxon>
        <taxon>Kickxellaceae</taxon>
        <taxon>Coemansia</taxon>
    </lineage>
</organism>
<reference evidence="1" key="1">
    <citation type="submission" date="2022-07" db="EMBL/GenBank/DDBJ databases">
        <title>Phylogenomic reconstructions and comparative analyses of Kickxellomycotina fungi.</title>
        <authorList>
            <person name="Reynolds N.K."/>
            <person name="Stajich J.E."/>
            <person name="Barry K."/>
            <person name="Grigoriev I.V."/>
            <person name="Crous P."/>
            <person name="Smith M.E."/>
        </authorList>
    </citation>
    <scope>NUCLEOTIDE SEQUENCE</scope>
    <source>
        <strain evidence="1">NBRC 105414</strain>
    </source>
</reference>
<evidence type="ECO:0000313" key="1">
    <source>
        <dbReference type="EMBL" id="KAJ2778964.1"/>
    </source>
</evidence>
<gene>
    <name evidence="1" type="ORF">H4R18_004298</name>
</gene>
<dbReference type="AlphaFoldDB" id="A0A9W8LGG3"/>
<dbReference type="Proteomes" id="UP001140217">
    <property type="component" value="Unassembled WGS sequence"/>
</dbReference>
<keyword evidence="2" id="KW-1185">Reference proteome</keyword>
<evidence type="ECO:0000313" key="2">
    <source>
        <dbReference type="Proteomes" id="UP001140217"/>
    </source>
</evidence>